<dbReference type="GO" id="GO:0000976">
    <property type="term" value="F:transcription cis-regulatory region binding"/>
    <property type="evidence" value="ECO:0007669"/>
    <property type="project" value="TreeGrafter"/>
</dbReference>
<dbReference type="PRINTS" id="PR00455">
    <property type="entry name" value="HTHTETR"/>
</dbReference>
<evidence type="ECO:0000256" key="2">
    <source>
        <dbReference type="ARBA" id="ARBA00023125"/>
    </source>
</evidence>
<dbReference type="Pfam" id="PF13305">
    <property type="entry name" value="TetR_C_33"/>
    <property type="match status" value="1"/>
</dbReference>
<dbReference type="InterPro" id="IPR036271">
    <property type="entry name" value="Tet_transcr_reg_TetR-rel_C_sf"/>
</dbReference>
<dbReference type="SUPFAM" id="SSF48498">
    <property type="entry name" value="Tetracyclin repressor-like, C-terminal domain"/>
    <property type="match status" value="1"/>
</dbReference>
<feature type="DNA-binding region" description="H-T-H motif" evidence="4">
    <location>
        <begin position="29"/>
        <end position="48"/>
    </location>
</feature>
<protein>
    <recommendedName>
        <fullName evidence="5">HTH tetR-type domain-containing protein</fullName>
    </recommendedName>
</protein>
<dbReference type="GO" id="GO:0003700">
    <property type="term" value="F:DNA-binding transcription factor activity"/>
    <property type="evidence" value="ECO:0007669"/>
    <property type="project" value="TreeGrafter"/>
</dbReference>
<comment type="caution">
    <text evidence="6">The sequence shown here is derived from an EMBL/GenBank/DDBJ whole genome shotgun (WGS) entry which is preliminary data.</text>
</comment>
<proteinExistence type="predicted"/>
<dbReference type="PROSITE" id="PS50977">
    <property type="entry name" value="HTH_TETR_2"/>
    <property type="match status" value="1"/>
</dbReference>
<evidence type="ECO:0000313" key="7">
    <source>
        <dbReference type="Proteomes" id="UP000216339"/>
    </source>
</evidence>
<dbReference type="Proteomes" id="UP000216339">
    <property type="component" value="Unassembled WGS sequence"/>
</dbReference>
<dbReference type="InterPro" id="IPR050109">
    <property type="entry name" value="HTH-type_TetR-like_transc_reg"/>
</dbReference>
<keyword evidence="2 4" id="KW-0238">DNA-binding</keyword>
<keyword evidence="1" id="KW-0805">Transcription regulation</keyword>
<evidence type="ECO:0000313" key="6">
    <source>
        <dbReference type="EMBL" id="PAP74984.1"/>
    </source>
</evidence>
<dbReference type="AlphaFoldDB" id="A0A271IW17"/>
<accession>A0A271IW17</accession>
<dbReference type="SUPFAM" id="SSF46689">
    <property type="entry name" value="Homeodomain-like"/>
    <property type="match status" value="1"/>
</dbReference>
<evidence type="ECO:0000259" key="5">
    <source>
        <dbReference type="PROSITE" id="PS50977"/>
    </source>
</evidence>
<dbReference type="InterPro" id="IPR001647">
    <property type="entry name" value="HTH_TetR"/>
</dbReference>
<sequence length="195" mass="21578">MAVASVDLRRSILDAAQAGVSEHGYANLSMRQIARSVGCSVGTLYLYFANKDALYSALVDEAVVHLVGAYGPAHDITDPVERLEAFCRSYVRFAMTYPEQYKVMYLELNLDPASVPEAYRRARKPLDDTATALAEADAQGLLRVPNPKEGALFVWAALHGMLSLVLARQVDPKADPDWLIDLTIRHLIDSFRLPE</sequence>
<name>A0A271IW17_9BACT</name>
<gene>
    <name evidence="6" type="ORF">BSZ37_00230</name>
</gene>
<evidence type="ECO:0000256" key="1">
    <source>
        <dbReference type="ARBA" id="ARBA00023015"/>
    </source>
</evidence>
<dbReference type="PANTHER" id="PTHR30055">
    <property type="entry name" value="HTH-TYPE TRANSCRIPTIONAL REGULATOR RUTR"/>
    <property type="match status" value="1"/>
</dbReference>
<dbReference type="InterPro" id="IPR009057">
    <property type="entry name" value="Homeodomain-like_sf"/>
</dbReference>
<dbReference type="Pfam" id="PF00440">
    <property type="entry name" value="TetR_N"/>
    <property type="match status" value="1"/>
</dbReference>
<evidence type="ECO:0000256" key="4">
    <source>
        <dbReference type="PROSITE-ProRule" id="PRU00335"/>
    </source>
</evidence>
<evidence type="ECO:0000256" key="3">
    <source>
        <dbReference type="ARBA" id="ARBA00023163"/>
    </source>
</evidence>
<reference evidence="6 7" key="1">
    <citation type="submission" date="2016-11" db="EMBL/GenBank/DDBJ databases">
        <title>Study of marine rhodopsin-containing bacteria.</title>
        <authorList>
            <person name="Yoshizawa S."/>
            <person name="Kumagai Y."/>
            <person name="Kogure K."/>
        </authorList>
    </citation>
    <scope>NUCLEOTIDE SEQUENCE [LARGE SCALE GENOMIC DNA]</scope>
    <source>
        <strain evidence="6 7">SAORIC-28</strain>
    </source>
</reference>
<dbReference type="RefSeq" id="WP_095508610.1">
    <property type="nucleotide sequence ID" value="NZ_MQWD01000001.1"/>
</dbReference>
<dbReference type="OrthoDB" id="594604at2"/>
<dbReference type="PANTHER" id="PTHR30055:SF234">
    <property type="entry name" value="HTH-TYPE TRANSCRIPTIONAL REGULATOR BETI"/>
    <property type="match status" value="1"/>
</dbReference>
<keyword evidence="3" id="KW-0804">Transcription</keyword>
<organism evidence="6 7">
    <name type="scientific">Rubrivirga marina</name>
    <dbReference type="NCBI Taxonomy" id="1196024"/>
    <lineage>
        <taxon>Bacteria</taxon>
        <taxon>Pseudomonadati</taxon>
        <taxon>Rhodothermota</taxon>
        <taxon>Rhodothermia</taxon>
        <taxon>Rhodothermales</taxon>
        <taxon>Rubricoccaceae</taxon>
        <taxon>Rubrivirga</taxon>
    </lineage>
</organism>
<keyword evidence="7" id="KW-1185">Reference proteome</keyword>
<dbReference type="InterPro" id="IPR025996">
    <property type="entry name" value="MT1864/Rv1816-like_C"/>
</dbReference>
<dbReference type="EMBL" id="MQWD01000001">
    <property type="protein sequence ID" value="PAP74984.1"/>
    <property type="molecule type" value="Genomic_DNA"/>
</dbReference>
<feature type="domain" description="HTH tetR-type" evidence="5">
    <location>
        <begin position="6"/>
        <end position="66"/>
    </location>
</feature>
<dbReference type="Gene3D" id="1.10.357.10">
    <property type="entry name" value="Tetracycline Repressor, domain 2"/>
    <property type="match status" value="1"/>
</dbReference>